<accession>A0A9D1TM54</accession>
<evidence type="ECO:0000313" key="2">
    <source>
        <dbReference type="EMBL" id="HIV98324.1"/>
    </source>
</evidence>
<feature type="chain" id="PRO_5039315372" evidence="1">
    <location>
        <begin position="21"/>
        <end position="236"/>
    </location>
</feature>
<sequence length="236" mass="26069">MKKVLLAILLAALSVFTLSAASTASFDIKAYKLRDSSKLKVEITDAIPGGLDTFTSSENGKEIDLSSVRQNLLGQTDIEIADFAEHVIFSWRVWGNTAGTYTVKINFSTFNLQKEENGTLKDEGEHFIGVRFESGNETFTFPDYNDSVVKDENENELGRIELATIDNVAELKSYVSSTSTAQDGLSIVWTVDGDHNIRWIAHGAVAANISTSDFENEYNPNGIYRAYCTVSLESRL</sequence>
<comment type="caution">
    <text evidence="2">The sequence shown here is derived from an EMBL/GenBank/DDBJ whole genome shotgun (WGS) entry which is preliminary data.</text>
</comment>
<dbReference type="EMBL" id="DXHU01000005">
    <property type="protein sequence ID" value="HIV98324.1"/>
    <property type="molecule type" value="Genomic_DNA"/>
</dbReference>
<gene>
    <name evidence="2" type="ORF">IAB12_00910</name>
</gene>
<feature type="signal peptide" evidence="1">
    <location>
        <begin position="1"/>
        <end position="20"/>
    </location>
</feature>
<organism evidence="2 3">
    <name type="scientific">Candidatus Ornithospirochaeta avicola</name>
    <dbReference type="NCBI Taxonomy" id="2840896"/>
    <lineage>
        <taxon>Bacteria</taxon>
        <taxon>Pseudomonadati</taxon>
        <taxon>Spirochaetota</taxon>
        <taxon>Spirochaetia</taxon>
        <taxon>Spirochaetales</taxon>
        <taxon>Spirochaetaceae</taxon>
        <taxon>Spirochaetaceae incertae sedis</taxon>
        <taxon>Candidatus Ornithospirochaeta</taxon>
    </lineage>
</organism>
<evidence type="ECO:0000313" key="3">
    <source>
        <dbReference type="Proteomes" id="UP000823936"/>
    </source>
</evidence>
<proteinExistence type="predicted"/>
<dbReference type="Proteomes" id="UP000823936">
    <property type="component" value="Unassembled WGS sequence"/>
</dbReference>
<reference evidence="2" key="2">
    <citation type="submission" date="2021-04" db="EMBL/GenBank/DDBJ databases">
        <authorList>
            <person name="Gilroy R."/>
        </authorList>
    </citation>
    <scope>NUCLEOTIDE SEQUENCE</scope>
    <source>
        <strain evidence="2">Gambia11-129</strain>
    </source>
</reference>
<evidence type="ECO:0000256" key="1">
    <source>
        <dbReference type="SAM" id="SignalP"/>
    </source>
</evidence>
<reference evidence="2" key="1">
    <citation type="journal article" date="2021" name="PeerJ">
        <title>Extensive microbial diversity within the chicken gut microbiome revealed by metagenomics and culture.</title>
        <authorList>
            <person name="Gilroy R."/>
            <person name="Ravi A."/>
            <person name="Getino M."/>
            <person name="Pursley I."/>
            <person name="Horton D.L."/>
            <person name="Alikhan N.F."/>
            <person name="Baker D."/>
            <person name="Gharbi K."/>
            <person name="Hall N."/>
            <person name="Watson M."/>
            <person name="Adriaenssens E.M."/>
            <person name="Foster-Nyarko E."/>
            <person name="Jarju S."/>
            <person name="Secka A."/>
            <person name="Antonio M."/>
            <person name="Oren A."/>
            <person name="Chaudhuri R.R."/>
            <person name="La Ragione R."/>
            <person name="Hildebrand F."/>
            <person name="Pallen M.J."/>
        </authorList>
    </citation>
    <scope>NUCLEOTIDE SEQUENCE</scope>
    <source>
        <strain evidence="2">Gambia11-129</strain>
    </source>
</reference>
<protein>
    <submittedName>
        <fullName evidence="2">Uncharacterized protein</fullName>
    </submittedName>
</protein>
<name>A0A9D1TM54_9SPIO</name>
<keyword evidence="1" id="KW-0732">Signal</keyword>
<dbReference type="AlphaFoldDB" id="A0A9D1TM54"/>